<feature type="non-terminal residue" evidence="6">
    <location>
        <position position="119"/>
    </location>
</feature>
<feature type="chain" id="PRO_5045186157" description="Glycoside hydrolase" evidence="5">
    <location>
        <begin position="34"/>
        <end position="119"/>
    </location>
</feature>
<evidence type="ECO:0000256" key="3">
    <source>
        <dbReference type="ARBA" id="ARBA00022801"/>
    </source>
</evidence>
<dbReference type="EMBL" id="MRYD01000359">
    <property type="protein sequence ID" value="OSZ56044.1"/>
    <property type="molecule type" value="Genomic_DNA"/>
</dbReference>
<sequence>MKLPRCLTSTAALLLSGILAAVLSLTSAEPARAGQTSLRAADPSVLRVGGTYISVQSAGDGIVVRQAPSTDALASAPARRVWSDVRGLGEVWAPEIVRDGGRYYIYFTAGRGPAHRMYV</sequence>
<keyword evidence="7" id="KW-1185">Reference proteome</keyword>
<evidence type="ECO:0000313" key="6">
    <source>
        <dbReference type="EMBL" id="OSZ56044.1"/>
    </source>
</evidence>
<reference evidence="6 7" key="1">
    <citation type="submission" date="2016-12" db="EMBL/GenBank/DDBJ databases">
        <title>Genome Mining:The Detection of Biosynthetic Gene Clusters to Aid in the Expression of Curamycin A produced by Streptomyces sp. strain CZA14.</title>
        <authorList>
            <person name="Durrell K.A."/>
            <person name="Kirby B.M."/>
            <person name="Khan W."/>
            <person name="Mthethwa T."/>
            <person name="Le Roes-Hill M."/>
        </authorList>
    </citation>
    <scope>NUCLEOTIDE SEQUENCE [LARGE SCALE GENOMIC DNA]</scope>
    <source>
        <strain evidence="6 7">CZA14</strain>
    </source>
</reference>
<dbReference type="InterPro" id="IPR023296">
    <property type="entry name" value="Glyco_hydro_beta-prop_sf"/>
</dbReference>
<evidence type="ECO:0000256" key="5">
    <source>
        <dbReference type="SAM" id="SignalP"/>
    </source>
</evidence>
<dbReference type="PANTHER" id="PTHR43817:SF1">
    <property type="entry name" value="HYDROLASE, FAMILY 43, PUTATIVE (AFU_ORTHOLOGUE AFUA_3G01660)-RELATED"/>
    <property type="match status" value="1"/>
</dbReference>
<dbReference type="Gene3D" id="2.115.10.20">
    <property type="entry name" value="Glycosyl hydrolase domain, family 43"/>
    <property type="match status" value="1"/>
</dbReference>
<comment type="caution">
    <text evidence="6">The sequence shown here is derived from an EMBL/GenBank/DDBJ whole genome shotgun (WGS) entry which is preliminary data.</text>
</comment>
<evidence type="ECO:0000256" key="2">
    <source>
        <dbReference type="ARBA" id="ARBA00022729"/>
    </source>
</evidence>
<dbReference type="RefSeq" id="WP_158101785.1">
    <property type="nucleotide sequence ID" value="NZ_MRYD01000359.1"/>
</dbReference>
<evidence type="ECO:0008006" key="8">
    <source>
        <dbReference type="Google" id="ProtNLM"/>
    </source>
</evidence>
<evidence type="ECO:0000313" key="7">
    <source>
        <dbReference type="Proteomes" id="UP000194266"/>
    </source>
</evidence>
<evidence type="ECO:0000256" key="4">
    <source>
        <dbReference type="ARBA" id="ARBA00023295"/>
    </source>
</evidence>
<organism evidence="6 7">
    <name type="scientific">Streptomyces pharetrae CZA14</name>
    <dbReference type="NCBI Taxonomy" id="1144883"/>
    <lineage>
        <taxon>Bacteria</taxon>
        <taxon>Bacillati</taxon>
        <taxon>Actinomycetota</taxon>
        <taxon>Actinomycetes</taxon>
        <taxon>Kitasatosporales</taxon>
        <taxon>Streptomycetaceae</taxon>
        <taxon>Streptomyces</taxon>
    </lineage>
</organism>
<proteinExistence type="inferred from homology"/>
<dbReference type="InterPro" id="IPR006710">
    <property type="entry name" value="Glyco_hydro_43"/>
</dbReference>
<accession>A0ABX3YAR9</accession>
<dbReference type="Pfam" id="PF04616">
    <property type="entry name" value="Glyco_hydro_43"/>
    <property type="match status" value="1"/>
</dbReference>
<keyword evidence="4" id="KW-0326">Glycosidase</keyword>
<keyword evidence="2 5" id="KW-0732">Signal</keyword>
<keyword evidence="3" id="KW-0378">Hydrolase</keyword>
<dbReference type="PANTHER" id="PTHR43817">
    <property type="entry name" value="GLYCOSYL HYDROLASE"/>
    <property type="match status" value="1"/>
</dbReference>
<comment type="similarity">
    <text evidence="1">Belongs to the glycosyl hydrolase 43 family.</text>
</comment>
<protein>
    <recommendedName>
        <fullName evidence="8">Glycoside hydrolase</fullName>
    </recommendedName>
</protein>
<evidence type="ECO:0000256" key="1">
    <source>
        <dbReference type="ARBA" id="ARBA00009865"/>
    </source>
</evidence>
<name>A0ABX3YAR9_9ACTN</name>
<feature type="signal peptide" evidence="5">
    <location>
        <begin position="1"/>
        <end position="33"/>
    </location>
</feature>
<dbReference type="SUPFAM" id="SSF75005">
    <property type="entry name" value="Arabinanase/levansucrase/invertase"/>
    <property type="match status" value="1"/>
</dbReference>
<dbReference type="Proteomes" id="UP000194266">
    <property type="component" value="Unassembled WGS sequence"/>
</dbReference>
<gene>
    <name evidence="6" type="ORF">OQI_35140</name>
</gene>